<dbReference type="Gene3D" id="3.30.70.270">
    <property type="match status" value="1"/>
</dbReference>
<dbReference type="InterPro" id="IPR050706">
    <property type="entry name" value="Cyclic-di-GMP_PDE-like"/>
</dbReference>
<evidence type="ECO:0000313" key="8">
    <source>
        <dbReference type="Proteomes" id="UP000196027"/>
    </source>
</evidence>
<dbReference type="CDD" id="cd01949">
    <property type="entry name" value="GGDEF"/>
    <property type="match status" value="1"/>
</dbReference>
<dbReference type="PROSITE" id="PS50887">
    <property type="entry name" value="GGDEF"/>
    <property type="match status" value="1"/>
</dbReference>
<feature type="modified residue" description="4-aspartylphosphate" evidence="2">
    <location>
        <position position="34"/>
    </location>
</feature>
<dbReference type="GO" id="GO:0000160">
    <property type="term" value="P:phosphorelay signal transduction system"/>
    <property type="evidence" value="ECO:0007669"/>
    <property type="project" value="InterPro"/>
</dbReference>
<feature type="domain" description="GGDEF" evidence="6">
    <location>
        <begin position="148"/>
        <end position="281"/>
    </location>
</feature>
<dbReference type="InterPro" id="IPR011006">
    <property type="entry name" value="CheY-like_superfamily"/>
</dbReference>
<dbReference type="EMBL" id="CP021425">
    <property type="protein sequence ID" value="ARU55158.1"/>
    <property type="molecule type" value="Genomic_DNA"/>
</dbReference>
<feature type="domain" description="EAL" evidence="5">
    <location>
        <begin position="292"/>
        <end position="543"/>
    </location>
</feature>
<gene>
    <name evidence="7" type="ORF">OLMES_1072</name>
</gene>
<evidence type="ECO:0000256" key="1">
    <source>
        <dbReference type="ARBA" id="ARBA00001946"/>
    </source>
</evidence>
<dbReference type="SMART" id="SM00267">
    <property type="entry name" value="GGDEF"/>
    <property type="match status" value="1"/>
</dbReference>
<dbReference type="Gene3D" id="3.20.20.450">
    <property type="entry name" value="EAL domain"/>
    <property type="match status" value="1"/>
</dbReference>
<dbReference type="NCBIfam" id="TIGR00254">
    <property type="entry name" value="GGDEF"/>
    <property type="match status" value="1"/>
</dbReference>
<dbReference type="SUPFAM" id="SSF141868">
    <property type="entry name" value="EAL domain-like"/>
    <property type="match status" value="1"/>
</dbReference>
<sequence length="543" mass="61412">MKKGGFSVEHGWADSAASLSQTLPTNTWDLVITDHNMMGFSSSDALKIVKEFDEGIPVIIVSGAIGEEVAAEAMRLGVHDYIMKDNLTRLIPAIRRELKQNENRQARLRAEAHIDYLFSYDSLTGLTNRQEFEKRLHVLVRASKNPPRQHVLMFLDLDQFKIINDTCGHIAGDELLVQTTHLLKRHIRNQDTLARLGGDEFGIILEDCPQEHALKLAERIRSEVKEHRFVWGDKPFAVSVSIGMVKIDQHTKNHHELLSCADLACYAAKDKGRNGITWYSEDDAELHQRRDEMQWASRIKQAVEENRFTLYFQPMRPLSSAYSHSPHGEFLLRLKQDGRLVAPGAFIPAAERYNLMPLIDGWVVNNAFRYLAESGLGNAREGVYFINLSGTTLSDKHFFEQIQDWLKFYHIIPQRVCFEITETAAIANLINAVDFIAETREKGFKFALDDFGVGLSSFSYLKTIPVDYLKIDGSFVKNLLADPIDEGIVEACNRIGHAAGLKTIAEFVEDDPTTHALARIGVDFAQGYGIATPAPLQEYRRKR</sequence>
<dbReference type="GO" id="GO:0071111">
    <property type="term" value="F:cyclic-guanylate-specific phosphodiesterase activity"/>
    <property type="evidence" value="ECO:0007669"/>
    <property type="project" value="InterPro"/>
</dbReference>
<dbReference type="CDD" id="cd01948">
    <property type="entry name" value="EAL"/>
    <property type="match status" value="1"/>
</dbReference>
<keyword evidence="2" id="KW-0597">Phosphoprotein</keyword>
<dbReference type="PANTHER" id="PTHR33121:SF23">
    <property type="entry name" value="CYCLIC DI-GMP PHOSPHODIESTERASE PDEB"/>
    <property type="match status" value="1"/>
</dbReference>
<keyword evidence="8" id="KW-1185">Reference proteome</keyword>
<evidence type="ECO:0000256" key="2">
    <source>
        <dbReference type="PROSITE-ProRule" id="PRU00169"/>
    </source>
</evidence>
<reference evidence="7 8" key="1">
    <citation type="submission" date="2017-05" db="EMBL/GenBank/DDBJ databases">
        <title>Genomic insights into alkan degradation activity of Oleiphilus messinensis.</title>
        <authorList>
            <person name="Kozyavkin S.A."/>
            <person name="Slesarev A.I."/>
            <person name="Golyshin P.N."/>
            <person name="Korzhenkov A."/>
            <person name="Golyshina O.N."/>
            <person name="Toshchakov S.V."/>
        </authorList>
    </citation>
    <scope>NUCLEOTIDE SEQUENCE [LARGE SCALE GENOMIC DNA]</scope>
    <source>
        <strain evidence="7 8">ME102</strain>
    </source>
</reference>
<evidence type="ECO:0000259" key="4">
    <source>
        <dbReference type="PROSITE" id="PS50110"/>
    </source>
</evidence>
<evidence type="ECO:0000259" key="6">
    <source>
        <dbReference type="PROSITE" id="PS50887"/>
    </source>
</evidence>
<dbReference type="PROSITE" id="PS50883">
    <property type="entry name" value="EAL"/>
    <property type="match status" value="1"/>
</dbReference>
<dbReference type="PANTHER" id="PTHR33121">
    <property type="entry name" value="CYCLIC DI-GMP PHOSPHODIESTERASE PDEF"/>
    <property type="match status" value="1"/>
</dbReference>
<dbReference type="PROSITE" id="PS50110">
    <property type="entry name" value="RESPONSE_REGULATORY"/>
    <property type="match status" value="1"/>
</dbReference>
<feature type="coiled-coil region" evidence="3">
    <location>
        <begin position="84"/>
        <end position="111"/>
    </location>
</feature>
<organism evidence="7 8">
    <name type="scientific">Oleiphilus messinensis</name>
    <dbReference type="NCBI Taxonomy" id="141451"/>
    <lineage>
        <taxon>Bacteria</taxon>
        <taxon>Pseudomonadati</taxon>
        <taxon>Pseudomonadota</taxon>
        <taxon>Gammaproteobacteria</taxon>
        <taxon>Oceanospirillales</taxon>
        <taxon>Oleiphilaceae</taxon>
        <taxon>Oleiphilus</taxon>
    </lineage>
</organism>
<evidence type="ECO:0000256" key="3">
    <source>
        <dbReference type="SAM" id="Coils"/>
    </source>
</evidence>
<keyword evidence="3" id="KW-0175">Coiled coil</keyword>
<accession>A0A1Y0I3S4</accession>
<name>A0A1Y0I3S4_9GAMM</name>
<dbReference type="FunFam" id="3.30.70.270:FF:000001">
    <property type="entry name" value="Diguanylate cyclase domain protein"/>
    <property type="match status" value="1"/>
</dbReference>
<dbReference type="Pfam" id="PF00072">
    <property type="entry name" value="Response_reg"/>
    <property type="match status" value="1"/>
</dbReference>
<dbReference type="SUPFAM" id="SSF55073">
    <property type="entry name" value="Nucleotide cyclase"/>
    <property type="match status" value="1"/>
</dbReference>
<evidence type="ECO:0000259" key="5">
    <source>
        <dbReference type="PROSITE" id="PS50883"/>
    </source>
</evidence>
<dbReference type="SUPFAM" id="SSF52172">
    <property type="entry name" value="CheY-like"/>
    <property type="match status" value="1"/>
</dbReference>
<dbReference type="AlphaFoldDB" id="A0A1Y0I3S4"/>
<dbReference type="Pfam" id="PF00990">
    <property type="entry name" value="GGDEF"/>
    <property type="match status" value="1"/>
</dbReference>
<dbReference type="Pfam" id="PF00563">
    <property type="entry name" value="EAL"/>
    <property type="match status" value="1"/>
</dbReference>
<dbReference type="Proteomes" id="UP000196027">
    <property type="component" value="Chromosome"/>
</dbReference>
<dbReference type="InterPro" id="IPR035919">
    <property type="entry name" value="EAL_sf"/>
</dbReference>
<dbReference type="InterPro" id="IPR043128">
    <property type="entry name" value="Rev_trsase/Diguanyl_cyclase"/>
</dbReference>
<feature type="domain" description="Response regulatory" evidence="4">
    <location>
        <begin position="1"/>
        <end position="99"/>
    </location>
</feature>
<dbReference type="KEGG" id="ome:OLMES_1072"/>
<dbReference type="InterPro" id="IPR001789">
    <property type="entry name" value="Sig_transdc_resp-reg_receiver"/>
</dbReference>
<dbReference type="InterPro" id="IPR000160">
    <property type="entry name" value="GGDEF_dom"/>
</dbReference>
<evidence type="ECO:0000313" key="7">
    <source>
        <dbReference type="EMBL" id="ARU55158.1"/>
    </source>
</evidence>
<dbReference type="Gene3D" id="3.40.50.2300">
    <property type="match status" value="1"/>
</dbReference>
<dbReference type="InterPro" id="IPR001633">
    <property type="entry name" value="EAL_dom"/>
</dbReference>
<comment type="cofactor">
    <cofactor evidence="1">
        <name>Mg(2+)</name>
        <dbReference type="ChEBI" id="CHEBI:18420"/>
    </cofactor>
</comment>
<dbReference type="InterPro" id="IPR029787">
    <property type="entry name" value="Nucleotide_cyclase"/>
</dbReference>
<dbReference type="SMART" id="SM00052">
    <property type="entry name" value="EAL"/>
    <property type="match status" value="1"/>
</dbReference>
<protein>
    <submittedName>
        <fullName evidence="7">Response regulator receiver-modulated signal transduction diguanylate cyclase/phosphodiesterase</fullName>
    </submittedName>
</protein>
<proteinExistence type="predicted"/>
<dbReference type="CDD" id="cd00156">
    <property type="entry name" value="REC"/>
    <property type="match status" value="1"/>
</dbReference>